<sequence>MELRWWRNAVCLPEVTEALASVQLHREAAVAAMVESEVHCRIEAVVAAEAARVMAPRDVEDAVMDVAAAVMAQHRVPAVAALVATVQRHVI</sequence>
<accession>A0A9W6BCZ9</accession>
<reference evidence="1 2" key="1">
    <citation type="journal article" date="2023" name="Commun. Biol.">
        <title>Reorganization of the ancestral sex-determining regions during the evolution of trioecy in Pleodorina starrii.</title>
        <authorList>
            <person name="Takahashi K."/>
            <person name="Suzuki S."/>
            <person name="Kawai-Toyooka H."/>
            <person name="Yamamoto K."/>
            <person name="Hamaji T."/>
            <person name="Ootsuki R."/>
            <person name="Yamaguchi H."/>
            <person name="Kawachi M."/>
            <person name="Higashiyama T."/>
            <person name="Nozaki H."/>
        </authorList>
    </citation>
    <scope>NUCLEOTIDE SEQUENCE [LARGE SCALE GENOMIC DNA]</scope>
    <source>
        <strain evidence="1 2">NIES-4479</strain>
    </source>
</reference>
<dbReference type="AlphaFoldDB" id="A0A9W6BCZ9"/>
<name>A0A9W6BCZ9_9CHLO</name>
<keyword evidence="2" id="KW-1185">Reference proteome</keyword>
<dbReference type="Proteomes" id="UP001165080">
    <property type="component" value="Unassembled WGS sequence"/>
</dbReference>
<gene>
    <name evidence="1" type="primary">PLEST004267</name>
    <name evidence="1" type="ORF">PLESTB_000202000</name>
</gene>
<organism evidence="1 2">
    <name type="scientific">Pleodorina starrii</name>
    <dbReference type="NCBI Taxonomy" id="330485"/>
    <lineage>
        <taxon>Eukaryota</taxon>
        <taxon>Viridiplantae</taxon>
        <taxon>Chlorophyta</taxon>
        <taxon>core chlorophytes</taxon>
        <taxon>Chlorophyceae</taxon>
        <taxon>CS clade</taxon>
        <taxon>Chlamydomonadales</taxon>
        <taxon>Volvocaceae</taxon>
        <taxon>Pleodorina</taxon>
    </lineage>
</organism>
<comment type="caution">
    <text evidence="1">The sequence shown here is derived from an EMBL/GenBank/DDBJ whole genome shotgun (WGS) entry which is preliminary data.</text>
</comment>
<protein>
    <submittedName>
        <fullName evidence="1">Uncharacterized protein</fullName>
    </submittedName>
</protein>
<dbReference type="EMBL" id="BRXU01000002">
    <property type="protein sequence ID" value="GLC49281.1"/>
    <property type="molecule type" value="Genomic_DNA"/>
</dbReference>
<evidence type="ECO:0000313" key="1">
    <source>
        <dbReference type="EMBL" id="GLC49281.1"/>
    </source>
</evidence>
<proteinExistence type="predicted"/>
<evidence type="ECO:0000313" key="2">
    <source>
        <dbReference type="Proteomes" id="UP001165080"/>
    </source>
</evidence>